<dbReference type="PATRIC" id="fig|1454004.3.peg.1161"/>
<dbReference type="Pfam" id="PF01547">
    <property type="entry name" value="SBP_bac_1"/>
    <property type="match status" value="1"/>
</dbReference>
<evidence type="ECO:0000256" key="1">
    <source>
        <dbReference type="ARBA" id="ARBA00004418"/>
    </source>
</evidence>
<gene>
    <name evidence="6" type="ORF">AW11_01108</name>
</gene>
<dbReference type="GO" id="GO:0042597">
    <property type="term" value="C:periplasmic space"/>
    <property type="evidence" value="ECO:0007669"/>
    <property type="project" value="UniProtKB-SubCell"/>
</dbReference>
<dbReference type="InterPro" id="IPR050490">
    <property type="entry name" value="Bact_solute-bd_prot1"/>
</dbReference>
<evidence type="ECO:0000256" key="4">
    <source>
        <dbReference type="ARBA" id="ARBA00022729"/>
    </source>
</evidence>
<dbReference type="EMBL" id="JEMY01000010">
    <property type="protein sequence ID" value="EXI90074.1"/>
    <property type="molecule type" value="Genomic_DNA"/>
</dbReference>
<organism evidence="6 7">
    <name type="scientific">Accumulibacter regalis</name>
    <dbReference type="NCBI Taxonomy" id="522306"/>
    <lineage>
        <taxon>Bacteria</taxon>
        <taxon>Pseudomonadati</taxon>
        <taxon>Pseudomonadota</taxon>
        <taxon>Betaproteobacteria</taxon>
        <taxon>Candidatus Accumulibacter</taxon>
    </lineage>
</organism>
<feature type="chain" id="PRO_5001461997" evidence="5">
    <location>
        <begin position="32"/>
        <end position="431"/>
    </location>
</feature>
<dbReference type="STRING" id="1454004.AW11_01108"/>
<feature type="signal peptide" evidence="5">
    <location>
        <begin position="1"/>
        <end position="31"/>
    </location>
</feature>
<name>A0A011RFS7_ACCRE</name>
<dbReference type="Proteomes" id="UP000022141">
    <property type="component" value="Unassembled WGS sequence"/>
</dbReference>
<dbReference type="PANTHER" id="PTHR43649">
    <property type="entry name" value="ARABINOSE-BINDING PROTEIN-RELATED"/>
    <property type="match status" value="1"/>
</dbReference>
<comment type="similarity">
    <text evidence="2">Belongs to the bacterial solute-binding protein 1 family.</text>
</comment>
<keyword evidence="7" id="KW-1185">Reference proteome</keyword>
<dbReference type="InterPro" id="IPR006059">
    <property type="entry name" value="SBP"/>
</dbReference>
<sequence>MRLPSSRPVRSLFFVAMALLGSLHAMPAADAATISIACSGVGQELELCKGAADAWARKTGHTLKIVTPPNDASERLALYQQLLAARSDRIDVLQVDVIWPGLLGRHLLDLRPYAKGVETQHFPGFVANNTRHGQLLAMPWFANAGLLFYRSDLLHKYGRQVPVTWEDLTASARAIQDGERTAGNERMWGYVWQGRAYEGLTCNALEWVASHDGGSIVEASGKIGIDNPRAALALKTASAWVGSISPTAVLNYAEEESRGVFQAGNAVFMRNWPYAWALAQAEGSVIRGRVGVAVLPKGAGAGRHAATLGGESLAVSKYSRHPAAAADLVLYMTSAAVQKDRALRGSFNPTITALYQDGEILQANPFMGELLGAFTSAVARPTTVTGVRYNQVSHQFWNAVHDTLSGKATPEQALARLEQALQRLSRRGKWR</sequence>
<proteinExistence type="inferred from homology"/>
<evidence type="ECO:0000313" key="7">
    <source>
        <dbReference type="Proteomes" id="UP000022141"/>
    </source>
</evidence>
<evidence type="ECO:0000256" key="2">
    <source>
        <dbReference type="ARBA" id="ARBA00008520"/>
    </source>
</evidence>
<accession>A0A011RFS7</accession>
<dbReference type="Gene3D" id="3.40.190.10">
    <property type="entry name" value="Periplasmic binding protein-like II"/>
    <property type="match status" value="2"/>
</dbReference>
<protein>
    <submittedName>
        <fullName evidence="6">ABC transporter-binding protein</fullName>
    </submittedName>
</protein>
<keyword evidence="4 5" id="KW-0732">Signal</keyword>
<dbReference type="CDD" id="cd14750">
    <property type="entry name" value="PBP2_TMBP"/>
    <property type="match status" value="1"/>
</dbReference>
<evidence type="ECO:0000313" key="6">
    <source>
        <dbReference type="EMBL" id="EXI90074.1"/>
    </source>
</evidence>
<evidence type="ECO:0000256" key="5">
    <source>
        <dbReference type="SAM" id="SignalP"/>
    </source>
</evidence>
<comment type="subcellular location">
    <subcellularLocation>
        <location evidence="1">Periplasm</location>
    </subcellularLocation>
</comment>
<keyword evidence="3" id="KW-0813">Transport</keyword>
<evidence type="ECO:0000256" key="3">
    <source>
        <dbReference type="ARBA" id="ARBA00022448"/>
    </source>
</evidence>
<dbReference type="SUPFAM" id="SSF53850">
    <property type="entry name" value="Periplasmic binding protein-like II"/>
    <property type="match status" value="1"/>
</dbReference>
<dbReference type="AlphaFoldDB" id="A0A011RFS7"/>
<reference evidence="6" key="1">
    <citation type="submission" date="2014-02" db="EMBL/GenBank/DDBJ databases">
        <title>Expanding our view of genomic diversity in Candidatus Accumulibacter clades.</title>
        <authorList>
            <person name="Skennerton C.T."/>
            <person name="Barr J.J."/>
            <person name="Slater F.R."/>
            <person name="Bond P.L."/>
            <person name="Tyson G.W."/>
        </authorList>
    </citation>
    <scope>NUCLEOTIDE SEQUENCE [LARGE SCALE GENOMIC DNA]</scope>
</reference>
<comment type="caution">
    <text evidence="6">The sequence shown here is derived from an EMBL/GenBank/DDBJ whole genome shotgun (WGS) entry which is preliminary data.</text>
</comment>
<dbReference type="PANTHER" id="PTHR43649:SF34">
    <property type="entry name" value="ABC TRANSPORTER PERIPLASMIC-BINDING PROTEIN YCJN-RELATED"/>
    <property type="match status" value="1"/>
</dbReference>
<dbReference type="eggNOG" id="COG1653">
    <property type="taxonomic scope" value="Bacteria"/>
</dbReference>